<feature type="signal peptide" evidence="1">
    <location>
        <begin position="1"/>
        <end position="18"/>
    </location>
</feature>
<dbReference type="Proteomes" id="UP000224634">
    <property type="component" value="Unassembled WGS sequence"/>
</dbReference>
<accession>A0A2B7WP18</accession>
<dbReference type="PANTHER" id="PTHR43662:SF3">
    <property type="entry name" value="DOMAIN PROTEIN, PUTATIVE (AFU_ORTHOLOGUE AFUA_6G11970)-RELATED"/>
    <property type="match status" value="1"/>
</dbReference>
<evidence type="ECO:0000256" key="1">
    <source>
        <dbReference type="SAM" id="SignalP"/>
    </source>
</evidence>
<evidence type="ECO:0000259" key="2">
    <source>
        <dbReference type="Pfam" id="PF09362"/>
    </source>
</evidence>
<organism evidence="3 4">
    <name type="scientific">Polytolypa hystricis (strain UAMH7299)</name>
    <dbReference type="NCBI Taxonomy" id="1447883"/>
    <lineage>
        <taxon>Eukaryota</taxon>
        <taxon>Fungi</taxon>
        <taxon>Dikarya</taxon>
        <taxon>Ascomycota</taxon>
        <taxon>Pezizomycotina</taxon>
        <taxon>Eurotiomycetes</taxon>
        <taxon>Eurotiomycetidae</taxon>
        <taxon>Onygenales</taxon>
        <taxon>Onygenales incertae sedis</taxon>
        <taxon>Polytolypa</taxon>
    </lineage>
</organism>
<dbReference type="OrthoDB" id="74764at2759"/>
<dbReference type="InterPro" id="IPR018535">
    <property type="entry name" value="DUF1996"/>
</dbReference>
<dbReference type="EMBL" id="PDNA01000299">
    <property type="protein sequence ID" value="PGG98237.1"/>
    <property type="molecule type" value="Genomic_DNA"/>
</dbReference>
<comment type="caution">
    <text evidence="3">The sequence shown here is derived from an EMBL/GenBank/DDBJ whole genome shotgun (WGS) entry which is preliminary data.</text>
</comment>
<sequence length="356" mass="39445">MQWSSLVALALVAGHADAMLRFSCSELVVERLDPLVFPGANPSPHVHQIVGGDAFNVTMDPNRDLPAESTCTTCTFSEDFSNYWTASLYFRARDGTFHRVPQMANQFLDGAQGGMTIYYIQPYDGSRVTAFRPGFRMLIGNPTKRHNDNSLEAQQTSFRCFEANFGGPNDAPGTGGDTRDLPRRPCQGGIRSNIFFPTCWDGVNVDSPDHKSHVAYPSSGSFEFGGPCPASHPVKIPQLFYEVVWDTRQFNDPNMWPTDGSQPFVFSYGDPTGYGQHADYVFGWRGDSLQKAMDANCDVFCPELQSQSVDAANRCRKQKTVLESIDQTPWRQPSYAVTGPIGYTLINWESGLNSIG</sequence>
<gene>
    <name evidence="3" type="ORF">AJ80_09562</name>
</gene>
<dbReference type="STRING" id="1447883.A0A2B7WP18"/>
<evidence type="ECO:0000313" key="3">
    <source>
        <dbReference type="EMBL" id="PGG98237.1"/>
    </source>
</evidence>
<protein>
    <recommendedName>
        <fullName evidence="2">DUF1996 domain-containing protein</fullName>
    </recommendedName>
</protein>
<dbReference type="Pfam" id="PF09362">
    <property type="entry name" value="DUF1996"/>
    <property type="match status" value="1"/>
</dbReference>
<keyword evidence="1" id="KW-0732">Signal</keyword>
<dbReference type="PANTHER" id="PTHR43662">
    <property type="match status" value="1"/>
</dbReference>
<name>A0A2B7WP18_POLH7</name>
<keyword evidence="4" id="KW-1185">Reference proteome</keyword>
<feature type="chain" id="PRO_5012518753" description="DUF1996 domain-containing protein" evidence="1">
    <location>
        <begin position="19"/>
        <end position="356"/>
    </location>
</feature>
<proteinExistence type="predicted"/>
<evidence type="ECO:0000313" key="4">
    <source>
        <dbReference type="Proteomes" id="UP000224634"/>
    </source>
</evidence>
<dbReference type="AlphaFoldDB" id="A0A2B7WP18"/>
<reference evidence="3 4" key="1">
    <citation type="submission" date="2017-10" db="EMBL/GenBank/DDBJ databases">
        <title>Comparative genomics in systemic dimorphic fungi from Ajellomycetaceae.</title>
        <authorList>
            <person name="Munoz J.F."/>
            <person name="Mcewen J.G."/>
            <person name="Clay O.K."/>
            <person name="Cuomo C.A."/>
        </authorList>
    </citation>
    <scope>NUCLEOTIDE SEQUENCE [LARGE SCALE GENOMIC DNA]</scope>
    <source>
        <strain evidence="3 4">UAMH7299</strain>
    </source>
</reference>
<feature type="domain" description="DUF1996" evidence="2">
    <location>
        <begin position="33"/>
        <end position="284"/>
    </location>
</feature>